<keyword evidence="1" id="KW-0732">Signal</keyword>
<organism evidence="2 3">
    <name type="scientific">Clavelina lepadiformis</name>
    <name type="common">Light-bulb sea squirt</name>
    <name type="synonym">Ascidia lepadiformis</name>
    <dbReference type="NCBI Taxonomy" id="159417"/>
    <lineage>
        <taxon>Eukaryota</taxon>
        <taxon>Metazoa</taxon>
        <taxon>Chordata</taxon>
        <taxon>Tunicata</taxon>
        <taxon>Ascidiacea</taxon>
        <taxon>Aplousobranchia</taxon>
        <taxon>Clavelinidae</taxon>
        <taxon>Clavelina</taxon>
    </lineage>
</organism>
<evidence type="ECO:0000313" key="2">
    <source>
        <dbReference type="EMBL" id="CAK8691480.1"/>
    </source>
</evidence>
<name>A0ABP0GIS8_CLALP</name>
<dbReference type="EMBL" id="CAWYQH010000119">
    <property type="protein sequence ID" value="CAK8691480.1"/>
    <property type="molecule type" value="Genomic_DNA"/>
</dbReference>
<protein>
    <submittedName>
        <fullName evidence="2">Uncharacterized protein</fullName>
    </submittedName>
</protein>
<dbReference type="PANTHER" id="PTHR47635:SF2">
    <property type="entry name" value="LAMG-LIKE JELLYROLL FOLD DOMAIN-CONTAINING PROTEIN"/>
    <property type="match status" value="1"/>
</dbReference>
<accession>A0ABP0GIS8</accession>
<dbReference type="PANTHER" id="PTHR47635">
    <property type="entry name" value="CUB DOMAIN-CONTAINING PROTEIN"/>
    <property type="match status" value="1"/>
</dbReference>
<gene>
    <name evidence="2" type="ORF">CVLEPA_LOCUS24184</name>
</gene>
<reference evidence="2 3" key="1">
    <citation type="submission" date="2024-02" db="EMBL/GenBank/DDBJ databases">
        <authorList>
            <person name="Daric V."/>
            <person name="Darras S."/>
        </authorList>
    </citation>
    <scope>NUCLEOTIDE SEQUENCE [LARGE SCALE GENOMIC DNA]</scope>
</reference>
<evidence type="ECO:0000256" key="1">
    <source>
        <dbReference type="SAM" id="SignalP"/>
    </source>
</evidence>
<keyword evidence="3" id="KW-1185">Reference proteome</keyword>
<comment type="caution">
    <text evidence="2">The sequence shown here is derived from an EMBL/GenBank/DDBJ whole genome shotgun (WGS) entry which is preliminary data.</text>
</comment>
<feature type="signal peptide" evidence="1">
    <location>
        <begin position="1"/>
        <end position="19"/>
    </location>
</feature>
<feature type="chain" id="PRO_5047120961" evidence="1">
    <location>
        <begin position="20"/>
        <end position="387"/>
    </location>
</feature>
<dbReference type="Proteomes" id="UP001642483">
    <property type="component" value="Unassembled WGS sequence"/>
</dbReference>
<evidence type="ECO:0000313" key="3">
    <source>
        <dbReference type="Proteomes" id="UP001642483"/>
    </source>
</evidence>
<proteinExistence type="predicted"/>
<sequence>MNINVLLCLCALAVFKTGAINVPVKSFGCWRDTSNRAIPTVEGSSSLLDGAYQSRSNALQKCARVALERGYKIFAVQNGGWCATSATARQTYMKYGASNQCKADGEGGPWANHVYELKRMISVVGETPQIAPSPQWRGLPVYLMGLIQLENGGWCATSGNAHLTYKKYGGSSQCKPDGEGGPWGNAVYEFISYFEYQSRGCWRDTSSRAVPTVEGSSSILDGAYQHRHNALKKCARVAKDRGYKFFAVQNGGWCATSHSAGSTYKKYGRSNACKTDGEGGPWANHVYEIVPKVSSFTSRGCWRDTSNRAVPPAEGTDLLDGSYFTRLNARLKCARVAKAKGHSVFALQNGGWCATAKGGVGYKKYGPASNCNHDGLGGPWANNVYTF</sequence>